<name>Q23RK7_TETTS</name>
<dbReference type="EMBL" id="GG662644">
    <property type="protein sequence ID" value="EAR99041.2"/>
    <property type="molecule type" value="Genomic_DNA"/>
</dbReference>
<proteinExistence type="predicted"/>
<dbReference type="GeneID" id="7822890"/>
<keyword evidence="2" id="KW-1185">Reference proteome</keyword>
<evidence type="ECO:0000313" key="2">
    <source>
        <dbReference type="Proteomes" id="UP000009168"/>
    </source>
</evidence>
<dbReference type="InParanoid" id="Q23RK7"/>
<organism evidence="1 2">
    <name type="scientific">Tetrahymena thermophila (strain SB210)</name>
    <dbReference type="NCBI Taxonomy" id="312017"/>
    <lineage>
        <taxon>Eukaryota</taxon>
        <taxon>Sar</taxon>
        <taxon>Alveolata</taxon>
        <taxon>Ciliophora</taxon>
        <taxon>Intramacronucleata</taxon>
        <taxon>Oligohymenophorea</taxon>
        <taxon>Hymenostomatida</taxon>
        <taxon>Tetrahymenina</taxon>
        <taxon>Tetrahymenidae</taxon>
        <taxon>Tetrahymena</taxon>
    </lineage>
</organism>
<gene>
    <name evidence="1" type="ORF">TTHERM_00384850</name>
</gene>
<dbReference type="RefSeq" id="XP_001019286.2">
    <property type="nucleotide sequence ID" value="XM_001019286.2"/>
</dbReference>
<evidence type="ECO:0000313" key="1">
    <source>
        <dbReference type="EMBL" id="EAR99041.2"/>
    </source>
</evidence>
<reference evidence="2" key="1">
    <citation type="journal article" date="2006" name="PLoS Biol.">
        <title>Macronuclear genome sequence of the ciliate Tetrahymena thermophila, a model eukaryote.</title>
        <authorList>
            <person name="Eisen J.A."/>
            <person name="Coyne R.S."/>
            <person name="Wu M."/>
            <person name="Wu D."/>
            <person name="Thiagarajan M."/>
            <person name="Wortman J.R."/>
            <person name="Badger J.H."/>
            <person name="Ren Q."/>
            <person name="Amedeo P."/>
            <person name="Jones K.M."/>
            <person name="Tallon L.J."/>
            <person name="Delcher A.L."/>
            <person name="Salzberg S.L."/>
            <person name="Silva J.C."/>
            <person name="Haas B.J."/>
            <person name="Majoros W.H."/>
            <person name="Farzad M."/>
            <person name="Carlton J.M."/>
            <person name="Smith R.K. Jr."/>
            <person name="Garg J."/>
            <person name="Pearlman R.E."/>
            <person name="Karrer K.M."/>
            <person name="Sun L."/>
            <person name="Manning G."/>
            <person name="Elde N.C."/>
            <person name="Turkewitz A.P."/>
            <person name="Asai D.J."/>
            <person name="Wilkes D.E."/>
            <person name="Wang Y."/>
            <person name="Cai H."/>
            <person name="Collins K."/>
            <person name="Stewart B.A."/>
            <person name="Lee S.R."/>
            <person name="Wilamowska K."/>
            <person name="Weinberg Z."/>
            <person name="Ruzzo W.L."/>
            <person name="Wloga D."/>
            <person name="Gaertig J."/>
            <person name="Frankel J."/>
            <person name="Tsao C.-C."/>
            <person name="Gorovsky M.A."/>
            <person name="Keeling P.J."/>
            <person name="Waller R.F."/>
            <person name="Patron N.J."/>
            <person name="Cherry J.M."/>
            <person name="Stover N.A."/>
            <person name="Krieger C.J."/>
            <person name="del Toro C."/>
            <person name="Ryder H.F."/>
            <person name="Williamson S.C."/>
            <person name="Barbeau R.A."/>
            <person name="Hamilton E.P."/>
            <person name="Orias E."/>
        </authorList>
    </citation>
    <scope>NUCLEOTIDE SEQUENCE [LARGE SCALE GENOMIC DNA]</scope>
    <source>
        <strain evidence="2">SB210</strain>
    </source>
</reference>
<protein>
    <submittedName>
        <fullName evidence="1">Uncharacterized protein</fullName>
    </submittedName>
</protein>
<accession>Q23RK7</accession>
<dbReference type="KEGG" id="tet:TTHERM_00384850"/>
<dbReference type="HOGENOM" id="CLU_2854620_0_0_1"/>
<dbReference type="Proteomes" id="UP000009168">
    <property type="component" value="Unassembled WGS sequence"/>
</dbReference>
<dbReference type="AlphaFoldDB" id="Q23RK7"/>
<sequence>MQKFFDHNFKKQKYLKQLKAIYQSINKQMISSFKNLFIQNRINKSVLNSLSYGKNYFFCNLNSQKQDAIMGNQYLLKRIDDNGNIFEVGLFKTKTEAEQRIHEFTINPHKQHYWVEEITKTQAKVNPTEKKSHK</sequence>